<dbReference type="Gene3D" id="3.40.309.10">
    <property type="entry name" value="Aldehyde Dehydrogenase, Chain A, domain 2"/>
    <property type="match status" value="1"/>
</dbReference>
<comment type="similarity">
    <text evidence="1 4">Belongs to the aldehyde dehydrogenase family.</text>
</comment>
<dbReference type="EMBL" id="FZMO01000323">
    <property type="protein sequence ID" value="SNQ49910.1"/>
    <property type="molecule type" value="Genomic_DNA"/>
</dbReference>
<dbReference type="PANTHER" id="PTHR11699">
    <property type="entry name" value="ALDEHYDE DEHYDROGENASE-RELATED"/>
    <property type="match status" value="1"/>
</dbReference>
<dbReference type="InterPro" id="IPR029510">
    <property type="entry name" value="Ald_DH_CS_GLU"/>
</dbReference>
<protein>
    <submittedName>
        <fullName evidence="6">NAD/NADP-dependent betaine aldehyde dehydrogenase</fullName>
        <ecNumber evidence="6">1.2.1.8</ecNumber>
    </submittedName>
</protein>
<keyword evidence="7" id="KW-1185">Reference proteome</keyword>
<evidence type="ECO:0000256" key="2">
    <source>
        <dbReference type="ARBA" id="ARBA00023002"/>
    </source>
</evidence>
<dbReference type="Proteomes" id="UP000234331">
    <property type="component" value="Unassembled WGS sequence"/>
</dbReference>
<dbReference type="EC" id="1.2.1.8" evidence="6"/>
<feature type="domain" description="Aldehyde dehydrogenase" evidence="5">
    <location>
        <begin position="31"/>
        <end position="486"/>
    </location>
</feature>
<evidence type="ECO:0000256" key="1">
    <source>
        <dbReference type="ARBA" id="ARBA00009986"/>
    </source>
</evidence>
<proteinExistence type="inferred from homology"/>
<organism evidence="6 7">
    <name type="scientific">Frankia canadensis</name>
    <dbReference type="NCBI Taxonomy" id="1836972"/>
    <lineage>
        <taxon>Bacteria</taxon>
        <taxon>Bacillati</taxon>
        <taxon>Actinomycetota</taxon>
        <taxon>Actinomycetes</taxon>
        <taxon>Frankiales</taxon>
        <taxon>Frankiaceae</taxon>
        <taxon>Frankia</taxon>
    </lineage>
</organism>
<evidence type="ECO:0000256" key="3">
    <source>
        <dbReference type="PROSITE-ProRule" id="PRU10007"/>
    </source>
</evidence>
<accession>A0A2I2KW79</accession>
<dbReference type="InterPro" id="IPR016161">
    <property type="entry name" value="Ald_DH/histidinol_DH"/>
</dbReference>
<evidence type="ECO:0000313" key="6">
    <source>
        <dbReference type="EMBL" id="SNQ49910.1"/>
    </source>
</evidence>
<dbReference type="PROSITE" id="PS00687">
    <property type="entry name" value="ALDEHYDE_DEHYDR_GLU"/>
    <property type="match status" value="1"/>
</dbReference>
<evidence type="ECO:0000256" key="4">
    <source>
        <dbReference type="RuleBase" id="RU003345"/>
    </source>
</evidence>
<dbReference type="Gene3D" id="3.40.605.10">
    <property type="entry name" value="Aldehyde Dehydrogenase, Chain A, domain 1"/>
    <property type="match status" value="1"/>
</dbReference>
<dbReference type="InterPro" id="IPR015590">
    <property type="entry name" value="Aldehyde_DH_dom"/>
</dbReference>
<keyword evidence="2 4" id="KW-0560">Oxidoreductase</keyword>
<dbReference type="SUPFAM" id="SSF53720">
    <property type="entry name" value="ALDH-like"/>
    <property type="match status" value="1"/>
</dbReference>
<dbReference type="OrthoDB" id="6882680at2"/>
<dbReference type="FunFam" id="3.40.605.10:FF:000007">
    <property type="entry name" value="NAD/NADP-dependent betaine aldehyde dehydrogenase"/>
    <property type="match status" value="1"/>
</dbReference>
<dbReference type="GO" id="GO:0008802">
    <property type="term" value="F:betaine-aldehyde dehydrogenase (NAD+) activity"/>
    <property type="evidence" value="ECO:0007669"/>
    <property type="project" value="UniProtKB-EC"/>
</dbReference>
<gene>
    <name evidence="6" type="primary">betB</name>
    <name evidence="6" type="ORF">FRACA_390024</name>
</gene>
<dbReference type="RefSeq" id="WP_101833294.1">
    <property type="nucleotide sequence ID" value="NZ_FZMO01000323.1"/>
</dbReference>
<name>A0A2I2KW79_9ACTN</name>
<evidence type="ECO:0000313" key="7">
    <source>
        <dbReference type="Proteomes" id="UP000234331"/>
    </source>
</evidence>
<dbReference type="InterPro" id="IPR016163">
    <property type="entry name" value="Ald_DH_C"/>
</dbReference>
<dbReference type="InterPro" id="IPR016162">
    <property type="entry name" value="Ald_DH_N"/>
</dbReference>
<dbReference type="FunFam" id="3.40.309.10:FF:000012">
    <property type="entry name" value="Betaine aldehyde dehydrogenase"/>
    <property type="match status" value="1"/>
</dbReference>
<dbReference type="Pfam" id="PF00171">
    <property type="entry name" value="Aldedh"/>
    <property type="match status" value="1"/>
</dbReference>
<evidence type="ECO:0000259" key="5">
    <source>
        <dbReference type="Pfam" id="PF00171"/>
    </source>
</evidence>
<reference evidence="6 7" key="1">
    <citation type="submission" date="2017-06" db="EMBL/GenBank/DDBJ databases">
        <authorList>
            <person name="Kim H.J."/>
            <person name="Triplett B.A."/>
        </authorList>
    </citation>
    <scope>NUCLEOTIDE SEQUENCE [LARGE SCALE GENOMIC DNA]</scope>
    <source>
        <strain evidence="6">FRACA_ARgP5</strain>
    </source>
</reference>
<feature type="active site" evidence="3">
    <location>
        <position position="257"/>
    </location>
</feature>
<sequence>MPVQEAPLDLLGEAGLLIGDKIVHSASGGIHQHIYAATGSPTVEVPVAGPAEIDQAVTSARAAFGAWRAMPASARRDALLRLAGLLREHAEELGRLAVIDNGAPAYIHHFAPHAAAELFTYNAGWIDKIGGEVITTDQVPSFDYTRDEPFGVVGVIIPWNGPVHAIGMTCAPALAAGNCVIVKPPELTPFSALRIGQLALEAGLPPGVFQVVPGAADAGAALVAHPGVDKVHFTGSGAVGKAVLTGAAATLKPVALELGGKSANLIFDDADLVTAASQSLGAIVNLSGQGCINGTRVLVQASVYDQVVEIIRAAVEQIPLGDPATALAPPTMGPVINSAACTRIMGVIDRAKSQGEGRLLIGGSRGADDFAGGYYIQPTVFVDVDNSSRLAQEEIFGPVLSVIKFIDEKDAIRIANDTEFGLAAYIQTNDVRRAHRVSAALEAGNVWVNGFVGIHEAIPFGGVKQSGIGRLGGIAGIREFSRSKNVWMAL</sequence>
<dbReference type="AlphaFoldDB" id="A0A2I2KW79"/>